<protein>
    <submittedName>
        <fullName evidence="4">p4 family phage/plasmid primase</fullName>
    </submittedName>
</protein>
<evidence type="ECO:0000313" key="4">
    <source>
        <dbReference type="EMBL" id="OAD21964.1"/>
    </source>
</evidence>
<dbReference type="InterPro" id="IPR051620">
    <property type="entry name" value="ORF904-like_C"/>
</dbReference>
<gene>
    <name evidence="4" type="ORF">THIOM_002255</name>
</gene>
<sequence>RKLNENLVKQLTGDAILKARYMRQNFFEFRQEHKIWLATNHLPRVTGNDFAIWRRLPVIRFEVTIPESEKDKQLPQKLAAELPGILTWTVKGCLAWQRDGLQLPASVVNATEEYRADQDVLSAFFEDCCVIVPGVQVKTGELYKAYVEWCEANGEKSIENNRIFGKQLSERGFKPHRSHGVRYWQGIGLITVQTEVN</sequence>
<keyword evidence="5" id="KW-1185">Reference proteome</keyword>
<keyword evidence="1" id="KW-0378">Hydrolase</keyword>
<keyword evidence="2" id="KW-0347">Helicase</keyword>
<feature type="non-terminal residue" evidence="4">
    <location>
        <position position="1"/>
    </location>
</feature>
<name>A0A176S1Y9_9GAMM</name>
<dbReference type="InterPro" id="IPR004968">
    <property type="entry name" value="DNA_primase/NTPase_C"/>
</dbReference>
<reference evidence="4 5" key="1">
    <citation type="submission" date="2016-05" db="EMBL/GenBank/DDBJ databases">
        <title>Single-cell genome of chain-forming Candidatus Thiomargarita nelsonii and comparison to other large sulfur-oxidizing bacteria.</title>
        <authorList>
            <person name="Winkel M."/>
            <person name="Salman V."/>
            <person name="Woyke T."/>
            <person name="Schulz-Vogt H."/>
            <person name="Richter M."/>
            <person name="Flood B."/>
            <person name="Bailey J."/>
            <person name="Amann R."/>
            <person name="Mussmann M."/>
        </authorList>
    </citation>
    <scope>NUCLEOTIDE SEQUENCE [LARGE SCALE GENOMIC DNA]</scope>
    <source>
        <strain evidence="4 5">THI036</strain>
    </source>
</reference>
<dbReference type="AlphaFoldDB" id="A0A176S1Y9"/>
<dbReference type="NCBIfam" id="TIGR01613">
    <property type="entry name" value="primase_Cterm"/>
    <property type="match status" value="1"/>
</dbReference>
<evidence type="ECO:0000256" key="1">
    <source>
        <dbReference type="ARBA" id="ARBA00022801"/>
    </source>
</evidence>
<dbReference type="GO" id="GO:0016787">
    <property type="term" value="F:hydrolase activity"/>
    <property type="evidence" value="ECO:0007669"/>
    <property type="project" value="UniProtKB-KW"/>
</dbReference>
<feature type="domain" description="DNA primase/nucleoside triphosphatase C-terminal" evidence="3">
    <location>
        <begin position="117"/>
        <end position="170"/>
    </location>
</feature>
<comment type="caution">
    <text evidence="4">The sequence shown here is derived from an EMBL/GenBank/DDBJ whole genome shotgun (WGS) entry which is preliminary data.</text>
</comment>
<accession>A0A176S1Y9</accession>
<organism evidence="4 5">
    <name type="scientific">Candidatus Thiomargarita nelsonii</name>
    <dbReference type="NCBI Taxonomy" id="1003181"/>
    <lineage>
        <taxon>Bacteria</taxon>
        <taxon>Pseudomonadati</taxon>
        <taxon>Pseudomonadota</taxon>
        <taxon>Gammaproteobacteria</taxon>
        <taxon>Thiotrichales</taxon>
        <taxon>Thiotrichaceae</taxon>
        <taxon>Thiomargarita</taxon>
    </lineage>
</organism>
<proteinExistence type="predicted"/>
<evidence type="ECO:0000313" key="5">
    <source>
        <dbReference type="Proteomes" id="UP000076962"/>
    </source>
</evidence>
<evidence type="ECO:0000256" key="2">
    <source>
        <dbReference type="ARBA" id="ARBA00022806"/>
    </source>
</evidence>
<dbReference type="GO" id="GO:0004386">
    <property type="term" value="F:helicase activity"/>
    <property type="evidence" value="ECO:0007669"/>
    <property type="project" value="UniProtKB-KW"/>
</dbReference>
<keyword evidence="2" id="KW-0547">Nucleotide-binding</keyword>
<evidence type="ECO:0000259" key="3">
    <source>
        <dbReference type="Pfam" id="PF03288"/>
    </source>
</evidence>
<dbReference type="EMBL" id="LUTY01001264">
    <property type="protein sequence ID" value="OAD21964.1"/>
    <property type="molecule type" value="Genomic_DNA"/>
</dbReference>
<dbReference type="PANTHER" id="PTHR35372:SF2">
    <property type="entry name" value="SF3 HELICASE DOMAIN-CONTAINING PROTEIN"/>
    <property type="match status" value="1"/>
</dbReference>
<dbReference type="Pfam" id="PF03288">
    <property type="entry name" value="Pox_D5"/>
    <property type="match status" value="1"/>
</dbReference>
<dbReference type="InterPro" id="IPR006500">
    <property type="entry name" value="Helicase_put_C_phage/plasmid"/>
</dbReference>
<dbReference type="Proteomes" id="UP000076962">
    <property type="component" value="Unassembled WGS sequence"/>
</dbReference>
<dbReference type="PANTHER" id="PTHR35372">
    <property type="entry name" value="ATP BINDING PROTEIN-RELATED"/>
    <property type="match status" value="1"/>
</dbReference>
<keyword evidence="2" id="KW-0067">ATP-binding</keyword>